<feature type="domain" description="NADH:ubiquinone oxidoreductase 30kDa subunit" evidence="6">
    <location>
        <begin position="32"/>
        <end position="158"/>
    </location>
</feature>
<keyword evidence="3" id="KW-0472">Membrane</keyword>
<dbReference type="PROSITE" id="PS00542">
    <property type="entry name" value="COMPLEX1_30K"/>
    <property type="match status" value="1"/>
</dbReference>
<keyword evidence="3 4" id="KW-1278">Translocase</keyword>
<dbReference type="InterPro" id="IPR020396">
    <property type="entry name" value="NADH_UbQ_OxRdtase_CS"/>
</dbReference>
<dbReference type="SUPFAM" id="SSF143243">
    <property type="entry name" value="Nqo5-like"/>
    <property type="match status" value="1"/>
</dbReference>
<dbReference type="GO" id="GO:0048038">
    <property type="term" value="F:quinone binding"/>
    <property type="evidence" value="ECO:0007669"/>
    <property type="project" value="UniProtKB-KW"/>
</dbReference>
<evidence type="ECO:0000259" key="6">
    <source>
        <dbReference type="Pfam" id="PF00329"/>
    </source>
</evidence>
<dbReference type="GO" id="GO:0005886">
    <property type="term" value="C:plasma membrane"/>
    <property type="evidence" value="ECO:0007669"/>
    <property type="project" value="UniProtKB-SubCell"/>
</dbReference>
<comment type="subunit">
    <text evidence="3">NDH-1 is composed of 14 different subunits. Subunits NuoB, C, D, E, F, and G constitute the peripheral sector of the complex.</text>
</comment>
<sequence length="166" mass="19556">MTFTEIKELLIQKFGPDIIEAEETQGLQPALVIKKDHIVEVCLMLRDNENTWFDFLSNLSGVDYGVEAQKFGVVYHLSSILKKHQLVLKVYQQNDRDEQNLPVFKSVTSIWKTADWHEREAFDLLGIYFEGHPDLRRILLPDDWEGYPLRKDYKTAEQYHNIKIDM</sequence>
<evidence type="ECO:0000256" key="4">
    <source>
        <dbReference type="RuleBase" id="RU003456"/>
    </source>
</evidence>
<dbReference type="EC" id="7.1.1.-" evidence="3"/>
<proteinExistence type="inferred from homology"/>
<accession>A0A7K0FSV1</accession>
<protein>
    <recommendedName>
        <fullName evidence="3">NADH-quinone oxidoreductase subunit C</fullName>
        <ecNumber evidence="3">7.1.1.-</ecNumber>
    </recommendedName>
    <alternativeName>
        <fullName evidence="3">NADH dehydrogenase I subunit C</fullName>
    </alternativeName>
    <alternativeName>
        <fullName evidence="3">NDH-1 subunit C</fullName>
    </alternativeName>
</protein>
<dbReference type="Proteomes" id="UP000462931">
    <property type="component" value="Unassembled WGS sequence"/>
</dbReference>
<keyword evidence="3" id="KW-1003">Cell membrane</keyword>
<gene>
    <name evidence="3" type="primary">nuoC</name>
    <name evidence="7" type="ORF">GJJ64_14370</name>
</gene>
<dbReference type="PANTHER" id="PTHR10884:SF14">
    <property type="entry name" value="NADH DEHYDROGENASE [UBIQUINONE] IRON-SULFUR PROTEIN 3, MITOCHONDRIAL"/>
    <property type="match status" value="1"/>
</dbReference>
<dbReference type="GO" id="GO:0050136">
    <property type="term" value="F:NADH dehydrogenase (quinone) (non-electrogenic) activity"/>
    <property type="evidence" value="ECO:0007669"/>
    <property type="project" value="UniProtKB-UniRule"/>
</dbReference>
<dbReference type="PANTHER" id="PTHR10884">
    <property type="entry name" value="NADH DEHYDROGENASE UBIQUINONE IRON-SULFUR PROTEIN 3"/>
    <property type="match status" value="1"/>
</dbReference>
<organism evidence="7 8">
    <name type="scientific">Pedobacter puniceum</name>
    <dbReference type="NCBI Taxonomy" id="2666136"/>
    <lineage>
        <taxon>Bacteria</taxon>
        <taxon>Pseudomonadati</taxon>
        <taxon>Bacteroidota</taxon>
        <taxon>Sphingobacteriia</taxon>
        <taxon>Sphingobacteriales</taxon>
        <taxon>Sphingobacteriaceae</taxon>
        <taxon>Pedobacter</taxon>
    </lineage>
</organism>
<evidence type="ECO:0000313" key="7">
    <source>
        <dbReference type="EMBL" id="MRX48380.1"/>
    </source>
</evidence>
<keyword evidence="8" id="KW-1185">Reference proteome</keyword>
<dbReference type="InterPro" id="IPR037232">
    <property type="entry name" value="NADH_quin_OxRdtase_su_C/D-like"/>
</dbReference>
<evidence type="ECO:0000313" key="8">
    <source>
        <dbReference type="Proteomes" id="UP000462931"/>
    </source>
</evidence>
<comment type="caution">
    <text evidence="7">The sequence shown here is derived from an EMBL/GenBank/DDBJ whole genome shotgun (WGS) entry which is preliminary data.</text>
</comment>
<comment type="similarity">
    <text evidence="1 3 4">Belongs to the complex I 30 kDa subunit family.</text>
</comment>
<evidence type="ECO:0000256" key="5">
    <source>
        <dbReference type="RuleBase" id="RU003582"/>
    </source>
</evidence>
<comment type="subcellular location">
    <subcellularLocation>
        <location evidence="3">Cell membrane</location>
        <topology evidence="3">Peripheral membrane protein</topology>
        <orientation evidence="3">Cytoplasmic side</orientation>
    </subcellularLocation>
</comment>
<dbReference type="EMBL" id="WKJI01000004">
    <property type="protein sequence ID" value="MRX48380.1"/>
    <property type="molecule type" value="Genomic_DNA"/>
</dbReference>
<dbReference type="InterPro" id="IPR010218">
    <property type="entry name" value="NADH_DH_suC"/>
</dbReference>
<keyword evidence="3 5" id="KW-0874">Quinone</keyword>
<comment type="function">
    <text evidence="3">NDH-1 shuttles electrons from NADH, via FMN and iron-sulfur (Fe-S) centers, to quinones in the respiratory chain. The immediate electron acceptor for the enzyme in this species is believed to be a menaquinone. Couples the redox reaction to proton translocation (for every two electrons transferred, four hydrogen ions are translocated across the cytoplasmic membrane), and thus conserves the redox energy in a proton gradient.</text>
</comment>
<reference evidence="7 8" key="1">
    <citation type="submission" date="2019-11" db="EMBL/GenBank/DDBJ databases">
        <authorList>
            <person name="Cheng Q."/>
            <person name="Yang Z."/>
        </authorList>
    </citation>
    <scope>NUCLEOTIDE SEQUENCE [LARGE SCALE GENOMIC DNA]</scope>
    <source>
        <strain evidence="7 8">HX-22-1</strain>
    </source>
</reference>
<dbReference type="RefSeq" id="WP_154288465.1">
    <property type="nucleotide sequence ID" value="NZ_WKJI01000004.1"/>
</dbReference>
<dbReference type="GO" id="GO:0008137">
    <property type="term" value="F:NADH dehydrogenase (ubiquinone) activity"/>
    <property type="evidence" value="ECO:0007669"/>
    <property type="project" value="InterPro"/>
</dbReference>
<dbReference type="AlphaFoldDB" id="A0A7K0FSV1"/>
<dbReference type="Gene3D" id="3.30.460.80">
    <property type="entry name" value="NADH:ubiquinone oxidoreductase, 30kDa subunit"/>
    <property type="match status" value="1"/>
</dbReference>
<dbReference type="InterPro" id="IPR001268">
    <property type="entry name" value="NADH_UbQ_OxRdtase_30kDa_su"/>
</dbReference>
<evidence type="ECO:0000256" key="2">
    <source>
        <dbReference type="ARBA" id="ARBA00022448"/>
    </source>
</evidence>
<dbReference type="Pfam" id="PF00329">
    <property type="entry name" value="Complex1_30kDa"/>
    <property type="match status" value="1"/>
</dbReference>
<dbReference type="HAMAP" id="MF_01357">
    <property type="entry name" value="NDH1_NuoC"/>
    <property type="match status" value="1"/>
</dbReference>
<keyword evidence="3 4" id="KW-0520">NAD</keyword>
<evidence type="ECO:0000256" key="1">
    <source>
        <dbReference type="ARBA" id="ARBA00007569"/>
    </source>
</evidence>
<comment type="catalytic activity">
    <reaction evidence="3 5">
        <text>a quinone + NADH + 5 H(+)(in) = a quinol + NAD(+) + 4 H(+)(out)</text>
        <dbReference type="Rhea" id="RHEA:57888"/>
        <dbReference type="ChEBI" id="CHEBI:15378"/>
        <dbReference type="ChEBI" id="CHEBI:24646"/>
        <dbReference type="ChEBI" id="CHEBI:57540"/>
        <dbReference type="ChEBI" id="CHEBI:57945"/>
        <dbReference type="ChEBI" id="CHEBI:132124"/>
    </reaction>
</comment>
<name>A0A7K0FSV1_9SPHI</name>
<dbReference type="NCBIfam" id="TIGR01961">
    <property type="entry name" value="NuoC_fam"/>
    <property type="match status" value="1"/>
</dbReference>
<keyword evidence="2 3" id="KW-0813">Transport</keyword>
<evidence type="ECO:0000256" key="3">
    <source>
        <dbReference type="HAMAP-Rule" id="MF_01357"/>
    </source>
</evidence>